<organism evidence="1 2">
    <name type="scientific">Colletotrichum orbiculare (strain 104-T / ATCC 96160 / CBS 514.97 / LARS 414 / MAFF 240422)</name>
    <name type="common">Cucumber anthracnose fungus</name>
    <name type="synonym">Colletotrichum lagenarium</name>
    <dbReference type="NCBI Taxonomy" id="1213857"/>
    <lineage>
        <taxon>Eukaryota</taxon>
        <taxon>Fungi</taxon>
        <taxon>Dikarya</taxon>
        <taxon>Ascomycota</taxon>
        <taxon>Pezizomycotina</taxon>
        <taxon>Sordariomycetes</taxon>
        <taxon>Hypocreomycetidae</taxon>
        <taxon>Glomerellales</taxon>
        <taxon>Glomerellaceae</taxon>
        <taxon>Colletotrichum</taxon>
        <taxon>Colletotrichum orbiculare species complex</taxon>
    </lineage>
</organism>
<evidence type="ECO:0000313" key="2">
    <source>
        <dbReference type="Proteomes" id="UP000014480"/>
    </source>
</evidence>
<evidence type="ECO:0000313" key="1">
    <source>
        <dbReference type="EMBL" id="TDZ16926.1"/>
    </source>
</evidence>
<gene>
    <name evidence="1" type="ORF">Cob_v009996</name>
</gene>
<sequence length="95" mass="10915">MQGSPFVLPARRSYELAEADDGSAGEAGLLCRNKPTQILAEKRTLLGREYDEQQQQQQQQQQQWSSFLGTWQPDKSLRPCLRVINVRRLSRLNVT</sequence>
<dbReference type="Proteomes" id="UP000014480">
    <property type="component" value="Unassembled WGS sequence"/>
</dbReference>
<name>A0A484FH04_COLOR</name>
<keyword evidence="2" id="KW-1185">Reference proteome</keyword>
<dbReference type="EMBL" id="AMCV02000032">
    <property type="protein sequence ID" value="TDZ16926.1"/>
    <property type="molecule type" value="Genomic_DNA"/>
</dbReference>
<dbReference type="AlphaFoldDB" id="A0A484FH04"/>
<protein>
    <submittedName>
        <fullName evidence="1">Uncharacterized protein</fullName>
    </submittedName>
</protein>
<reference evidence="2" key="2">
    <citation type="journal article" date="2019" name="Mol. Plant Microbe Interact.">
        <title>Genome sequence resources for four phytopathogenic fungi from the Colletotrichum orbiculare species complex.</title>
        <authorList>
            <person name="Gan P."/>
            <person name="Tsushima A."/>
            <person name="Narusaka M."/>
            <person name="Narusaka Y."/>
            <person name="Takano Y."/>
            <person name="Kubo Y."/>
            <person name="Shirasu K."/>
        </authorList>
    </citation>
    <scope>GENOME REANNOTATION</scope>
    <source>
        <strain evidence="2">104-T / ATCC 96160 / CBS 514.97 / LARS 414 / MAFF 240422</strain>
    </source>
</reference>
<reference evidence="2" key="1">
    <citation type="journal article" date="2013" name="New Phytol.">
        <title>Comparative genomic and transcriptomic analyses reveal the hemibiotrophic stage shift of Colletotrichum fungi.</title>
        <authorList>
            <person name="Gan P."/>
            <person name="Ikeda K."/>
            <person name="Irieda H."/>
            <person name="Narusaka M."/>
            <person name="O'Connell R.J."/>
            <person name="Narusaka Y."/>
            <person name="Takano Y."/>
            <person name="Kubo Y."/>
            <person name="Shirasu K."/>
        </authorList>
    </citation>
    <scope>NUCLEOTIDE SEQUENCE [LARGE SCALE GENOMIC DNA]</scope>
    <source>
        <strain evidence="2">104-T / ATCC 96160 / CBS 514.97 / LARS 414 / MAFF 240422</strain>
    </source>
</reference>
<comment type="caution">
    <text evidence="1">The sequence shown here is derived from an EMBL/GenBank/DDBJ whole genome shotgun (WGS) entry which is preliminary data.</text>
</comment>
<proteinExistence type="predicted"/>
<accession>A0A484FH04</accession>